<organism evidence="1 2">
    <name type="scientific">Coemansia nantahalensis</name>
    <dbReference type="NCBI Taxonomy" id="2789366"/>
    <lineage>
        <taxon>Eukaryota</taxon>
        <taxon>Fungi</taxon>
        <taxon>Fungi incertae sedis</taxon>
        <taxon>Zoopagomycota</taxon>
        <taxon>Kickxellomycotina</taxon>
        <taxon>Kickxellomycetes</taxon>
        <taxon>Kickxellales</taxon>
        <taxon>Kickxellaceae</taxon>
        <taxon>Coemansia</taxon>
    </lineage>
</organism>
<evidence type="ECO:0000313" key="2">
    <source>
        <dbReference type="Proteomes" id="UP001140234"/>
    </source>
</evidence>
<reference evidence="1" key="1">
    <citation type="submission" date="2022-07" db="EMBL/GenBank/DDBJ databases">
        <title>Phylogenomic reconstructions and comparative analyses of Kickxellomycotina fungi.</title>
        <authorList>
            <person name="Reynolds N.K."/>
            <person name="Stajich J.E."/>
            <person name="Barry K."/>
            <person name="Grigoriev I.V."/>
            <person name="Crous P."/>
            <person name="Smith M.E."/>
        </authorList>
    </citation>
    <scope>NUCLEOTIDE SEQUENCE</scope>
    <source>
        <strain evidence="1">CBS 109366</strain>
    </source>
</reference>
<feature type="non-terminal residue" evidence="1">
    <location>
        <position position="180"/>
    </location>
</feature>
<accession>A0ACC1JKH2</accession>
<dbReference type="Proteomes" id="UP001140234">
    <property type="component" value="Unassembled WGS sequence"/>
</dbReference>
<sequence length="180" mass="19800">MFDIALTPVSVTIAHIAELLDAVAAGNHRAVGPLSDDITPFHSRAVPAISVRDYLERVAKFVCLENDTLLAVLIYLDRVARAQRHRPALLLSPFNIHRLVITAIVIAHKFSSDVFFNNARYAKVGGIPLAEMNQLELEMLFLMKFDLKVDTAELQSIGEWLVRGPPVLVGHQAPSALLAS</sequence>
<keyword evidence="2" id="KW-1185">Reference proteome</keyword>
<evidence type="ECO:0000313" key="1">
    <source>
        <dbReference type="EMBL" id="KAJ2760793.1"/>
    </source>
</evidence>
<comment type="caution">
    <text evidence="1">The sequence shown here is derived from an EMBL/GenBank/DDBJ whole genome shotgun (WGS) entry which is preliminary data.</text>
</comment>
<dbReference type="EMBL" id="JANBUJ010003405">
    <property type="protein sequence ID" value="KAJ2760793.1"/>
    <property type="molecule type" value="Genomic_DNA"/>
</dbReference>
<protein>
    <submittedName>
        <fullName evidence="1">Cyclin-like protein interacting with PHO85</fullName>
    </submittedName>
</protein>
<name>A0ACC1JKH2_9FUNG</name>
<proteinExistence type="predicted"/>
<gene>
    <name evidence="1" type="primary">PCL7_2</name>
    <name evidence="1" type="ORF">IWQ57_006213</name>
</gene>